<evidence type="ECO:0000313" key="3">
    <source>
        <dbReference type="Proteomes" id="UP000694520"/>
    </source>
</evidence>
<reference evidence="2" key="3">
    <citation type="submission" date="2025-09" db="UniProtKB">
        <authorList>
            <consortium name="Ensembl"/>
        </authorList>
    </citation>
    <scope>IDENTIFICATION</scope>
</reference>
<dbReference type="PANTHER" id="PTHR46109">
    <property type="entry name" value="PROTEIN LIN-28"/>
    <property type="match status" value="1"/>
</dbReference>
<organism evidence="2 3">
    <name type="scientific">Bos mutus grunniens</name>
    <name type="common">Wild yak</name>
    <name type="synonym">Bos grunniens</name>
    <dbReference type="NCBI Taxonomy" id="30521"/>
    <lineage>
        <taxon>Eukaryota</taxon>
        <taxon>Metazoa</taxon>
        <taxon>Chordata</taxon>
        <taxon>Craniata</taxon>
        <taxon>Vertebrata</taxon>
        <taxon>Euteleostomi</taxon>
        <taxon>Mammalia</taxon>
        <taxon>Eutheria</taxon>
        <taxon>Laurasiatheria</taxon>
        <taxon>Artiodactyla</taxon>
        <taxon>Ruminantia</taxon>
        <taxon>Pecora</taxon>
        <taxon>Bovidae</taxon>
        <taxon>Bovinae</taxon>
        <taxon>Bos</taxon>
    </lineage>
</organism>
<dbReference type="Gene3D" id="4.10.60.10">
    <property type="entry name" value="Zinc finger, CCHC-type"/>
    <property type="match status" value="1"/>
</dbReference>
<dbReference type="PANTHER" id="PTHR46109:SF2">
    <property type="entry name" value="PROTEIN LIN-28 HOMOLOG A"/>
    <property type="match status" value="1"/>
</dbReference>
<proteinExistence type="predicted"/>
<dbReference type="GO" id="GO:0005634">
    <property type="term" value="C:nucleus"/>
    <property type="evidence" value="ECO:0007669"/>
    <property type="project" value="TreeGrafter"/>
</dbReference>
<dbReference type="Gene3D" id="2.40.50.140">
    <property type="entry name" value="Nucleic acid-binding proteins"/>
    <property type="match status" value="1"/>
</dbReference>
<dbReference type="GO" id="GO:0003729">
    <property type="term" value="F:mRNA binding"/>
    <property type="evidence" value="ECO:0007669"/>
    <property type="project" value="TreeGrafter"/>
</dbReference>
<evidence type="ECO:0000259" key="1">
    <source>
        <dbReference type="Pfam" id="PF21890"/>
    </source>
</evidence>
<reference evidence="2" key="2">
    <citation type="submission" date="2025-08" db="UniProtKB">
        <authorList>
            <consortium name="Ensembl"/>
        </authorList>
    </citation>
    <scope>IDENTIFICATION</scope>
</reference>
<dbReference type="Ensembl" id="ENSBGRT00000041377.1">
    <property type="protein sequence ID" value="ENSBGRP00000035767.1"/>
    <property type="gene ID" value="ENSBGRG00000022398.1"/>
</dbReference>
<dbReference type="GO" id="GO:0005737">
    <property type="term" value="C:cytoplasm"/>
    <property type="evidence" value="ECO:0007669"/>
    <property type="project" value="TreeGrafter"/>
</dbReference>
<feature type="domain" description="Lin-28A-like second zinc knuckle" evidence="1">
    <location>
        <begin position="154"/>
        <end position="181"/>
    </location>
</feature>
<dbReference type="InterPro" id="IPR054081">
    <property type="entry name" value="Lin-28A-like_Znf-CCHC_2"/>
</dbReference>
<dbReference type="GO" id="GO:0031054">
    <property type="term" value="P:pre-miRNA processing"/>
    <property type="evidence" value="ECO:0007669"/>
    <property type="project" value="TreeGrafter"/>
</dbReference>
<sequence length="241" mass="26513">MATHSSVLAWRIPGTGSLVGCHLWGHTESETTAPSARGGAKEPQVLHSAGFYECFSVCLAFGVLPAVGVSVHQSKLHLEGFWRLKEGEAVEFTFKKSAEGLASIRVTGPGVLFCVGSEGDPKERICRNTGQREMCYNCGGLDHHKCNLSPQSNKCHFCYSTNHMVASCLLKAQQAPSSQGKKAYFREEEENRSPATFPESRSLQMHVRALGVNPPCMLYLSLHPQNLQLLKVAWVENLFYS</sequence>
<dbReference type="InterPro" id="IPR051373">
    <property type="entry name" value="Lin-28_RNA-binding"/>
</dbReference>
<dbReference type="AlphaFoldDB" id="A0A8B9YF13"/>
<dbReference type="Proteomes" id="UP000694520">
    <property type="component" value="Chromosome 3"/>
</dbReference>
<dbReference type="InterPro" id="IPR012340">
    <property type="entry name" value="NA-bd_OB-fold"/>
</dbReference>
<dbReference type="Pfam" id="PF21890">
    <property type="entry name" value="Lin-28A-like_zf-CCHC_2"/>
    <property type="match status" value="1"/>
</dbReference>
<reference evidence="2" key="1">
    <citation type="submission" date="2019-05" db="EMBL/GenBank/DDBJ databases">
        <authorList>
            <person name="Zhang S."/>
            <person name="Liu J."/>
        </authorList>
    </citation>
    <scope>NUCLEOTIDE SEQUENCE [LARGE SCALE GENOMIC DNA]</scope>
</reference>
<accession>A0A8B9YF13</accession>
<evidence type="ECO:0000313" key="2">
    <source>
        <dbReference type="Ensembl" id="ENSBGRP00000035767.1"/>
    </source>
</evidence>
<dbReference type="GeneTree" id="ENSGT00940000153295"/>
<keyword evidence="3" id="KW-1185">Reference proteome</keyword>
<name>A0A8B9YF13_BOSMU</name>
<protein>
    <recommendedName>
        <fullName evidence="1">Lin-28A-like second zinc knuckle domain-containing protein</fullName>
    </recommendedName>
</protein>